<evidence type="ECO:0000259" key="5">
    <source>
        <dbReference type="PROSITE" id="PS50195"/>
    </source>
</evidence>
<evidence type="ECO:0000256" key="2">
    <source>
        <dbReference type="PIRSR" id="PIRSR630564-2"/>
    </source>
</evidence>
<dbReference type="InterPro" id="IPR030564">
    <property type="entry name" value="Myotubularin"/>
</dbReference>
<feature type="binding site" evidence="2">
    <location>
        <begin position="600"/>
        <end position="601"/>
    </location>
    <ligand>
        <name>substrate</name>
    </ligand>
</feature>
<dbReference type="SUPFAM" id="SSF52799">
    <property type="entry name" value="(Phosphotyrosine protein) phosphatases II"/>
    <property type="match status" value="1"/>
</dbReference>
<evidence type="ECO:0008006" key="9">
    <source>
        <dbReference type="Google" id="ProtNLM"/>
    </source>
</evidence>
<feature type="domain" description="C2" evidence="4">
    <location>
        <begin position="22"/>
        <end position="136"/>
    </location>
</feature>
<sequence>MLMTVKKVGKGVGSLFALSTSDEGFSMFAHDRHSELTIHVLSATELLSSDANGLSDPYVVIRVGEARQWRSAVISRTLNPVWDEQQYTFEQPPSHLLWLVLEVWDSDVASTDDPLGRCLLPVQQLLEAKRPVDVPLGRESPRHSAKGQVTVQLRCSSLPAPERTLPDGSFKREAAGKCDLPADAARFAAHCLHVDSAPRALRPPAALAERLEVCIRSVIFSALGSHCTGDLFVSNVRLLFAPDVWSADAAAHEGAARMTHSDASLRMSSKSVASASSVQEHSVSALHAIPLHSIMRVEAAGDGHTSSYLRLLLSTRHGDRSAAGSGGVLHLHLLPANEVSILFCAATHGAGSASVCSQLMQRLSFAAANAERAYAPLWDDSPGPAYAPLWDDCPGPSATPPRDPEAPPRSGGAPRGWDAFDAAAEWARLAALVEPPRAELPAEFFGGEARAGLAASGASERERKESSPIHAWRITAANAEYALCPSYPCSLIVPSYVDDALLKVCAKFRSKGRVPCLTWLHANGAALCRSAQPLSGLGDRRCVEDEQLLQAVAASNPSGKPLIIVDCRSRVATLGNAAMGKGTESEAHYAASVVHLNIANIHAVREAFLKVHELTAKGDTRDSSYLRSLDETGWLHHVASLLRGAIGVSHALHIQRRSVLVHCSDGWDRTAQVCILAQLLLDPFFRTIDGFMVLIDKDIVAFGHKCSDRLGYTPEGHTNSDWSPIILQLLDAVHQVVAQYPHAFEFNAAMLQHIAYQLYTGFVGNFLHNSERSRRQSDVQSTWPSLWTSLAEARASYCNAGFEEWPLSKGPLVPASSIQRLRVWDALMPPLHLAAAQTLQEVGWWQAGMPLDHEQPLRAEPTCRASVFKTSRQIDLARGTEFTLYHIAIEAMPPDDGFVEIEAAEDQPAAAPQRVEIAHRFSDFHTLDSNLRSSSAFAMLPPSIAAFYPSLPTWMTPVAAFYRMSDSLVASRKLALDRYVAALVLIPELTCLAEVDAFFGGFFTQPGVGDVIRSPRSPSPQFAVID</sequence>
<dbReference type="InterPro" id="IPR016130">
    <property type="entry name" value="Tyr_Pase_AS"/>
</dbReference>
<dbReference type="Pfam" id="PF00787">
    <property type="entry name" value="PX"/>
    <property type="match status" value="1"/>
</dbReference>
<accession>A0AB34JWG3</accession>
<keyword evidence="8" id="KW-1185">Reference proteome</keyword>
<dbReference type="GO" id="GO:0005737">
    <property type="term" value="C:cytoplasm"/>
    <property type="evidence" value="ECO:0007669"/>
    <property type="project" value="TreeGrafter"/>
</dbReference>
<dbReference type="CDD" id="cd06093">
    <property type="entry name" value="PX_domain"/>
    <property type="match status" value="1"/>
</dbReference>
<feature type="active site" description="Phosphocysteine intermediate" evidence="1">
    <location>
        <position position="663"/>
    </location>
</feature>
<gene>
    <name evidence="7" type="ORF">AB1Y20_020172</name>
</gene>
<dbReference type="PROSITE" id="PS50004">
    <property type="entry name" value="C2"/>
    <property type="match status" value="1"/>
</dbReference>
<evidence type="ECO:0000259" key="4">
    <source>
        <dbReference type="PROSITE" id="PS50004"/>
    </source>
</evidence>
<dbReference type="Gene3D" id="3.30.1520.10">
    <property type="entry name" value="Phox-like domain"/>
    <property type="match status" value="1"/>
</dbReference>
<organism evidence="7 8">
    <name type="scientific">Prymnesium parvum</name>
    <name type="common">Toxic golden alga</name>
    <dbReference type="NCBI Taxonomy" id="97485"/>
    <lineage>
        <taxon>Eukaryota</taxon>
        <taxon>Haptista</taxon>
        <taxon>Haptophyta</taxon>
        <taxon>Prymnesiophyceae</taxon>
        <taxon>Prymnesiales</taxon>
        <taxon>Prymnesiaceae</taxon>
        <taxon>Prymnesium</taxon>
    </lineage>
</organism>
<dbReference type="Pfam" id="PF00168">
    <property type="entry name" value="C2"/>
    <property type="match status" value="1"/>
</dbReference>
<dbReference type="PANTHER" id="PTHR10807">
    <property type="entry name" value="MYOTUBULARIN-RELATED"/>
    <property type="match status" value="1"/>
</dbReference>
<feature type="region of interest" description="Disordered" evidence="3">
    <location>
        <begin position="389"/>
        <end position="414"/>
    </location>
</feature>
<dbReference type="InterPro" id="IPR029021">
    <property type="entry name" value="Prot-tyrosine_phosphatase-like"/>
</dbReference>
<protein>
    <recommendedName>
        <fullName evidence="9">Phosphatidylinositol-3-phosphatase</fullName>
    </recommendedName>
</protein>
<dbReference type="SUPFAM" id="SSF49562">
    <property type="entry name" value="C2 domain (Calcium/lipid-binding domain, CaLB)"/>
    <property type="match status" value="1"/>
</dbReference>
<reference evidence="7 8" key="1">
    <citation type="journal article" date="2024" name="Science">
        <title>Giant polyketide synthase enzymes in the biosynthesis of giant marine polyether toxins.</title>
        <authorList>
            <person name="Fallon T.R."/>
            <person name="Shende V.V."/>
            <person name="Wierzbicki I.H."/>
            <person name="Pendleton A.L."/>
            <person name="Watervoot N.F."/>
            <person name="Auber R.P."/>
            <person name="Gonzalez D.J."/>
            <person name="Wisecaver J.H."/>
            <person name="Moore B.S."/>
        </authorList>
    </citation>
    <scope>NUCLEOTIDE SEQUENCE [LARGE SCALE GENOMIC DNA]</scope>
    <source>
        <strain evidence="7 8">12B1</strain>
    </source>
</reference>
<evidence type="ECO:0000313" key="7">
    <source>
        <dbReference type="EMBL" id="KAL1525311.1"/>
    </source>
</evidence>
<dbReference type="GO" id="GO:0035091">
    <property type="term" value="F:phosphatidylinositol binding"/>
    <property type="evidence" value="ECO:0007669"/>
    <property type="project" value="InterPro"/>
</dbReference>
<evidence type="ECO:0000313" key="8">
    <source>
        <dbReference type="Proteomes" id="UP001515480"/>
    </source>
</evidence>
<dbReference type="SUPFAM" id="SSF64268">
    <property type="entry name" value="PX domain"/>
    <property type="match status" value="1"/>
</dbReference>
<dbReference type="EMBL" id="JBGBPQ010000004">
    <property type="protein sequence ID" value="KAL1525311.1"/>
    <property type="molecule type" value="Genomic_DNA"/>
</dbReference>
<name>A0AB34JWG3_PRYPA</name>
<evidence type="ECO:0000256" key="3">
    <source>
        <dbReference type="SAM" id="MobiDB-lite"/>
    </source>
</evidence>
<dbReference type="InterPro" id="IPR010569">
    <property type="entry name" value="Myotubularin-like_Pase_dom"/>
</dbReference>
<dbReference type="PROSITE" id="PS50195">
    <property type="entry name" value="PX"/>
    <property type="match status" value="1"/>
</dbReference>
<dbReference type="Proteomes" id="UP001515480">
    <property type="component" value="Unassembled WGS sequence"/>
</dbReference>
<dbReference type="Pfam" id="PF06602">
    <property type="entry name" value="Myotub-related"/>
    <property type="match status" value="1"/>
</dbReference>
<feature type="binding site" evidence="2">
    <location>
        <begin position="663"/>
        <end position="669"/>
    </location>
    <ligand>
        <name>substrate</name>
    </ligand>
</feature>
<dbReference type="InterPro" id="IPR001683">
    <property type="entry name" value="PX_dom"/>
</dbReference>
<evidence type="ECO:0000259" key="6">
    <source>
        <dbReference type="PROSITE" id="PS51339"/>
    </source>
</evidence>
<dbReference type="AlphaFoldDB" id="A0AB34JWG3"/>
<proteinExistence type="predicted"/>
<dbReference type="SMART" id="SM00239">
    <property type="entry name" value="C2"/>
    <property type="match status" value="1"/>
</dbReference>
<comment type="caution">
    <text evidence="7">The sequence shown here is derived from an EMBL/GenBank/DDBJ whole genome shotgun (WGS) entry which is preliminary data.</text>
</comment>
<dbReference type="InterPro" id="IPR000008">
    <property type="entry name" value="C2_dom"/>
</dbReference>
<dbReference type="PROSITE" id="PS00383">
    <property type="entry name" value="TYR_PHOSPHATASE_1"/>
    <property type="match status" value="1"/>
</dbReference>
<dbReference type="InterPro" id="IPR036871">
    <property type="entry name" value="PX_dom_sf"/>
</dbReference>
<dbReference type="PROSITE" id="PS51339">
    <property type="entry name" value="PPASE_MYOTUBULARIN"/>
    <property type="match status" value="1"/>
</dbReference>
<dbReference type="Gene3D" id="2.60.40.150">
    <property type="entry name" value="C2 domain"/>
    <property type="match status" value="1"/>
</dbReference>
<dbReference type="InterPro" id="IPR035892">
    <property type="entry name" value="C2_domain_sf"/>
</dbReference>
<feature type="domain" description="PX" evidence="5">
    <location>
        <begin position="863"/>
        <end position="1006"/>
    </location>
</feature>
<feature type="domain" description="Myotubularin phosphatase" evidence="6">
    <location>
        <begin position="416"/>
        <end position="828"/>
    </location>
</feature>
<evidence type="ECO:0000256" key="1">
    <source>
        <dbReference type="PIRSR" id="PIRSR630564-1"/>
    </source>
</evidence>
<dbReference type="CDD" id="cd00030">
    <property type="entry name" value="C2"/>
    <property type="match status" value="1"/>
</dbReference>